<dbReference type="InterPro" id="IPR000073">
    <property type="entry name" value="AB_hydrolase_1"/>
</dbReference>
<dbReference type="PROSITE" id="PS51257">
    <property type="entry name" value="PROKAR_LIPOPROTEIN"/>
    <property type="match status" value="1"/>
</dbReference>
<dbReference type="SUPFAM" id="SSF53474">
    <property type="entry name" value="alpha/beta-Hydrolases"/>
    <property type="match status" value="1"/>
</dbReference>
<dbReference type="InterPro" id="IPR029058">
    <property type="entry name" value="AB_hydrolase_fold"/>
</dbReference>
<comment type="similarity">
    <text evidence="1">Belongs to the peptidase S33 family.</text>
</comment>
<dbReference type="AlphaFoldDB" id="A0A930VBB4"/>
<name>A0A930VBB4_9ACTN</name>
<proteinExistence type="inferred from homology"/>
<gene>
    <name evidence="5" type="ORF">ISU07_00015</name>
</gene>
<protein>
    <submittedName>
        <fullName evidence="5">Alpha/beta fold hydrolase</fullName>
    </submittedName>
</protein>
<dbReference type="Proteomes" id="UP000640489">
    <property type="component" value="Unassembled WGS sequence"/>
</dbReference>
<comment type="caution">
    <text evidence="5">The sequence shown here is derived from an EMBL/GenBank/DDBJ whole genome shotgun (WGS) entry which is preliminary data.</text>
</comment>
<dbReference type="GO" id="GO:0016787">
    <property type="term" value="F:hydrolase activity"/>
    <property type="evidence" value="ECO:0007669"/>
    <property type="project" value="UniProtKB-KW"/>
</dbReference>
<dbReference type="Gene3D" id="3.40.50.1820">
    <property type="entry name" value="alpha/beta hydrolase"/>
    <property type="match status" value="1"/>
</dbReference>
<evidence type="ECO:0000256" key="3">
    <source>
        <dbReference type="ARBA" id="ARBA00022801"/>
    </source>
</evidence>
<reference evidence="5" key="1">
    <citation type="submission" date="2020-11" db="EMBL/GenBank/DDBJ databases">
        <title>Nocardioides sp. nov., isolated from Soil of Cynanchum wilfordii Hemsley rhizosphere.</title>
        <authorList>
            <person name="Lee J.-S."/>
            <person name="Suh M.K."/>
            <person name="Kim J.-S."/>
        </authorList>
    </citation>
    <scope>NUCLEOTIDE SEQUENCE</scope>
    <source>
        <strain evidence="5">KCTC 19275</strain>
    </source>
</reference>
<evidence type="ECO:0000313" key="5">
    <source>
        <dbReference type="EMBL" id="MBF4761497.1"/>
    </source>
</evidence>
<organism evidence="5 6">
    <name type="scientific">Nocardioides islandensis</name>
    <dbReference type="NCBI Taxonomy" id="433663"/>
    <lineage>
        <taxon>Bacteria</taxon>
        <taxon>Bacillati</taxon>
        <taxon>Actinomycetota</taxon>
        <taxon>Actinomycetes</taxon>
        <taxon>Propionibacteriales</taxon>
        <taxon>Nocardioidaceae</taxon>
        <taxon>Nocardioides</taxon>
    </lineage>
</organism>
<evidence type="ECO:0000256" key="2">
    <source>
        <dbReference type="ARBA" id="ARBA00022729"/>
    </source>
</evidence>
<keyword evidence="6" id="KW-1185">Reference proteome</keyword>
<dbReference type="InterPro" id="IPR051601">
    <property type="entry name" value="Serine_prot/Carboxylest_S33"/>
</dbReference>
<dbReference type="PANTHER" id="PTHR43248">
    <property type="entry name" value="2-SUCCINYL-6-HYDROXY-2,4-CYCLOHEXADIENE-1-CARBOXYLATE SYNTHASE"/>
    <property type="match status" value="1"/>
</dbReference>
<evidence type="ECO:0000259" key="4">
    <source>
        <dbReference type="Pfam" id="PF00561"/>
    </source>
</evidence>
<sequence>MRGPAAVALAVLLAPGLAACSEDEKAPRREALEFGECGERVDTTPVPPERADALTFTCATLDVPLFHAEPDGEQLPMAVVRVRDARQHDRIGSIVLNPGGPGNPGLGWIAGWAARMPDEVLERFDLVSFDPRGTGLSEGINCPDLPSTGEPTRRIDLTVEDDYQYALDLVRQGSESCAEAIGADRVPAFSTTATAADLDVLRSALGDEQLTYVGFSYGAKLGAAYAHQFPDRVRALVLDAPSDPRSDWLGLMVRQIEGFERAFEEYADDCPNRPTCARLGDPRAALATLVDRADGMPVPSGRPNGDVPMSGIDVLQGTTGLLFASNLWPLLDDGLGEALLGDSGTLHEAIDQTTHRVADGDGPDASEALAVINCTDEAGAATRAEVLAAARAMGRRSPTYAPLGSWWLMACQGWVPDRVPLEQPTAPDAPPLLVVGTRHDPATPYPGAVSLAETLGSGHLLTWEGYGHTAYLRESPCVDEIVDAYLLELTVPADGALCPA</sequence>
<evidence type="ECO:0000256" key="1">
    <source>
        <dbReference type="ARBA" id="ARBA00010088"/>
    </source>
</evidence>
<feature type="domain" description="AB hydrolase-1" evidence="4">
    <location>
        <begin position="94"/>
        <end position="472"/>
    </location>
</feature>
<dbReference type="EMBL" id="JADKPN010000001">
    <property type="protein sequence ID" value="MBF4761497.1"/>
    <property type="molecule type" value="Genomic_DNA"/>
</dbReference>
<dbReference type="RefSeq" id="WP_194704717.1">
    <property type="nucleotide sequence ID" value="NZ_JADKPN010000001.1"/>
</dbReference>
<dbReference type="PANTHER" id="PTHR43248:SF29">
    <property type="entry name" value="TRIPEPTIDYL AMINOPEPTIDASE"/>
    <property type="match status" value="1"/>
</dbReference>
<keyword evidence="2" id="KW-0732">Signal</keyword>
<accession>A0A930VBB4</accession>
<evidence type="ECO:0000313" key="6">
    <source>
        <dbReference type="Proteomes" id="UP000640489"/>
    </source>
</evidence>
<keyword evidence="3 5" id="KW-0378">Hydrolase</keyword>
<dbReference type="Pfam" id="PF00561">
    <property type="entry name" value="Abhydrolase_1"/>
    <property type="match status" value="1"/>
</dbReference>